<evidence type="ECO:0000313" key="1">
    <source>
        <dbReference type="EMBL" id="MDH5161259.1"/>
    </source>
</evidence>
<comment type="caution">
    <text evidence="1">The sequence shown here is derived from an EMBL/GenBank/DDBJ whole genome shotgun (WGS) entry which is preliminary data.</text>
</comment>
<dbReference type="RefSeq" id="WP_161809526.1">
    <property type="nucleotide sequence ID" value="NZ_JAMATW010000003.1"/>
</dbReference>
<gene>
    <name evidence="1" type="ORF">P5X88_09935</name>
</gene>
<protein>
    <submittedName>
        <fullName evidence="1">Uncharacterized protein</fullName>
    </submittedName>
</protein>
<accession>A0AAW6SR80</accession>
<sequence>MVKVTFLENDEKIQVPNYKETIHELLQNGSTAIFPNLYEYDKLSLNLDEIKIYLQKQY</sequence>
<proteinExistence type="predicted"/>
<organism evidence="1 2">
    <name type="scientific">Heyndrickxia oleronia</name>
    <dbReference type="NCBI Taxonomy" id="38875"/>
    <lineage>
        <taxon>Bacteria</taxon>
        <taxon>Bacillati</taxon>
        <taxon>Bacillota</taxon>
        <taxon>Bacilli</taxon>
        <taxon>Bacillales</taxon>
        <taxon>Bacillaceae</taxon>
        <taxon>Heyndrickxia</taxon>
    </lineage>
</organism>
<dbReference type="AlphaFoldDB" id="A0AAW6SR80"/>
<name>A0AAW6SR80_9BACI</name>
<dbReference type="Proteomes" id="UP001159179">
    <property type="component" value="Unassembled WGS sequence"/>
</dbReference>
<reference evidence="1" key="1">
    <citation type="submission" date="2023-03" db="EMBL/GenBank/DDBJ databases">
        <title>Bacterial isolates from washroom surfaces on a university campus.</title>
        <authorList>
            <person name="Holman D.B."/>
            <person name="Gzyl K.E."/>
            <person name="Taheri A.E."/>
        </authorList>
    </citation>
    <scope>NUCLEOTIDE SEQUENCE</scope>
    <source>
        <strain evidence="1">RD03</strain>
    </source>
</reference>
<evidence type="ECO:0000313" key="2">
    <source>
        <dbReference type="Proteomes" id="UP001159179"/>
    </source>
</evidence>
<dbReference type="EMBL" id="JAROYP010000005">
    <property type="protein sequence ID" value="MDH5161259.1"/>
    <property type="molecule type" value="Genomic_DNA"/>
</dbReference>